<evidence type="ECO:0000259" key="9">
    <source>
        <dbReference type="PROSITE" id="PS50114"/>
    </source>
</evidence>
<dbReference type="Gene3D" id="3.30.50.10">
    <property type="entry name" value="Erythroid Transcription Factor GATA-1, subunit A"/>
    <property type="match status" value="1"/>
</dbReference>
<evidence type="ECO:0000313" key="12">
    <source>
        <dbReference type="Proteomes" id="UP000008827"/>
    </source>
</evidence>
<gene>
    <name evidence="11" type="primary">LOC100780875</name>
    <name evidence="10" type="ORF">GLYMA_09G062800</name>
</gene>
<keyword evidence="2 7" id="KW-0863">Zinc-finger</keyword>
<dbReference type="EMBL" id="CM000842">
    <property type="protein sequence ID" value="KRH37384.1"/>
    <property type="molecule type" value="Genomic_DNA"/>
</dbReference>
<dbReference type="InterPro" id="IPR000679">
    <property type="entry name" value="Znf_GATA"/>
</dbReference>
<dbReference type="CDD" id="cd00202">
    <property type="entry name" value="ZnF_GATA"/>
    <property type="match status" value="1"/>
</dbReference>
<reference evidence="11" key="2">
    <citation type="submission" date="2018-02" db="UniProtKB">
        <authorList>
            <consortium name="EnsemblPlants"/>
        </authorList>
    </citation>
    <scope>IDENTIFICATION</scope>
    <source>
        <strain evidence="11">Williams 82</strain>
    </source>
</reference>
<dbReference type="KEGG" id="gmx:100792098"/>
<dbReference type="GO" id="GO:0008270">
    <property type="term" value="F:zinc ion binding"/>
    <property type="evidence" value="ECO:0007669"/>
    <property type="project" value="UniProtKB-KW"/>
</dbReference>
<evidence type="ECO:0000256" key="2">
    <source>
        <dbReference type="ARBA" id="ARBA00022771"/>
    </source>
</evidence>
<dbReference type="PROSITE" id="PS00344">
    <property type="entry name" value="GATA_ZN_FINGER_1"/>
    <property type="match status" value="1"/>
</dbReference>
<accession>I1L1G9</accession>
<feature type="compositionally biased region" description="Basic and acidic residues" evidence="8">
    <location>
        <begin position="79"/>
        <end position="88"/>
    </location>
</feature>
<keyword evidence="1" id="KW-0479">Metal-binding</keyword>
<dbReference type="Gramene" id="KRH37384">
    <property type="protein sequence ID" value="KRH37384"/>
    <property type="gene ID" value="GLYMA_09G062800"/>
</dbReference>
<feature type="region of interest" description="Disordered" evidence="8">
    <location>
        <begin position="231"/>
        <end position="263"/>
    </location>
</feature>
<feature type="domain" description="GATA-type" evidence="9">
    <location>
        <begin position="176"/>
        <end position="212"/>
    </location>
</feature>
<organism evidence="10">
    <name type="scientific">Glycine max</name>
    <name type="common">Soybean</name>
    <name type="synonym">Glycine hispida</name>
    <dbReference type="NCBI Taxonomy" id="3847"/>
    <lineage>
        <taxon>Eukaryota</taxon>
        <taxon>Viridiplantae</taxon>
        <taxon>Streptophyta</taxon>
        <taxon>Embryophyta</taxon>
        <taxon>Tracheophyta</taxon>
        <taxon>Spermatophyta</taxon>
        <taxon>Magnoliopsida</taxon>
        <taxon>eudicotyledons</taxon>
        <taxon>Gunneridae</taxon>
        <taxon>Pentapetalae</taxon>
        <taxon>rosids</taxon>
        <taxon>fabids</taxon>
        <taxon>Fabales</taxon>
        <taxon>Fabaceae</taxon>
        <taxon>Papilionoideae</taxon>
        <taxon>50 kb inversion clade</taxon>
        <taxon>NPAAA clade</taxon>
        <taxon>indigoferoid/millettioid clade</taxon>
        <taxon>Phaseoleae</taxon>
        <taxon>Glycine</taxon>
        <taxon>Glycine subgen. Soja</taxon>
    </lineage>
</organism>
<dbReference type="Pfam" id="PF00320">
    <property type="entry name" value="GATA"/>
    <property type="match status" value="1"/>
</dbReference>
<dbReference type="SUPFAM" id="SSF57716">
    <property type="entry name" value="Glucocorticoid receptor-like (DNA-binding domain)"/>
    <property type="match status" value="1"/>
</dbReference>
<dbReference type="PANTHER" id="PTHR47255">
    <property type="entry name" value="GATA TRANSCRIPTION FACTOR 22-RELATED"/>
    <property type="match status" value="1"/>
</dbReference>
<keyword evidence="3" id="KW-0862">Zinc</keyword>
<keyword evidence="12" id="KW-1185">Reference proteome</keyword>
<feature type="region of interest" description="Disordered" evidence="8">
    <location>
        <begin position="67"/>
        <end position="88"/>
    </location>
</feature>
<keyword evidence="5" id="KW-0238">DNA-binding</keyword>
<dbReference type="HOGENOM" id="CLU_060197_0_0_1"/>
<sequence length="337" mass="38170">MIPTYRYSVSSPMPIDLNEDHTHHVFSTSHQASSSSSSLSFSILFNPDHQGQGGSCCHWESKHLQSDEEAQKIVPSSESWEHPVSEKDENRSDLKLRVWKKEDKCENFQVEDNSTKWMPLKMRMMRRMMVSDQTGFDTEGMISNSKQIKNEEKNPPLTPLGTDDSNNYNSSANHSKITVRVCSDCHTTKTPLWRSGPKGPKTLCNACGIRQRKARRAIAVAATANGMNPVEAEKSQVKKGNKLHSKGMKSKTKGAPHMKKKRKLGAKYRKRFGAFEDLTVRLSKNLALQKVFPPDEKEAAILLMALSLWPSSWLSHRSLRQLLRFMRYIGGKTIIIV</sequence>
<evidence type="ECO:0000256" key="4">
    <source>
        <dbReference type="ARBA" id="ARBA00023015"/>
    </source>
</evidence>
<dbReference type="GO" id="GO:0000976">
    <property type="term" value="F:transcription cis-regulatory region binding"/>
    <property type="evidence" value="ECO:0000318"/>
    <property type="project" value="GO_Central"/>
</dbReference>
<dbReference type="GO" id="GO:0006355">
    <property type="term" value="P:regulation of DNA-templated transcription"/>
    <property type="evidence" value="ECO:0000318"/>
    <property type="project" value="GO_Central"/>
</dbReference>
<evidence type="ECO:0000256" key="7">
    <source>
        <dbReference type="PROSITE-ProRule" id="PRU00094"/>
    </source>
</evidence>
<dbReference type="Proteomes" id="UP000008827">
    <property type="component" value="Chromosome 9"/>
</dbReference>
<evidence type="ECO:0000256" key="3">
    <source>
        <dbReference type="ARBA" id="ARBA00022833"/>
    </source>
</evidence>
<dbReference type="PROSITE" id="PS50114">
    <property type="entry name" value="GATA_ZN_FINGER_2"/>
    <property type="match status" value="1"/>
</dbReference>
<protein>
    <recommendedName>
        <fullName evidence="9">GATA-type domain-containing protein</fullName>
    </recommendedName>
</protein>
<feature type="region of interest" description="Disordered" evidence="8">
    <location>
        <begin position="145"/>
        <end position="166"/>
    </location>
</feature>
<dbReference type="AlphaFoldDB" id="I1L1G9"/>
<name>I1L1G9_SOYBN</name>
<dbReference type="eggNOG" id="KOG1601">
    <property type="taxonomic scope" value="Eukaryota"/>
</dbReference>
<evidence type="ECO:0000256" key="6">
    <source>
        <dbReference type="ARBA" id="ARBA00023163"/>
    </source>
</evidence>
<dbReference type="PaxDb" id="3847-GLYMA09G07090.1"/>
<reference evidence="10 11" key="1">
    <citation type="journal article" date="2010" name="Nature">
        <title>Genome sequence of the palaeopolyploid soybean.</title>
        <authorList>
            <person name="Schmutz J."/>
            <person name="Cannon S.B."/>
            <person name="Schlueter J."/>
            <person name="Ma J."/>
            <person name="Mitros T."/>
            <person name="Nelson W."/>
            <person name="Hyten D.L."/>
            <person name="Song Q."/>
            <person name="Thelen J.J."/>
            <person name="Cheng J."/>
            <person name="Xu D."/>
            <person name="Hellsten U."/>
            <person name="May G.D."/>
            <person name="Yu Y."/>
            <person name="Sakurai T."/>
            <person name="Umezawa T."/>
            <person name="Bhattacharyya M.K."/>
            <person name="Sandhu D."/>
            <person name="Valliyodan B."/>
            <person name="Lindquist E."/>
            <person name="Peto M."/>
            <person name="Grant D."/>
            <person name="Shu S."/>
            <person name="Goodstein D."/>
            <person name="Barry K."/>
            <person name="Futrell-Griggs M."/>
            <person name="Abernathy B."/>
            <person name="Du J."/>
            <person name="Tian Z."/>
            <person name="Zhu L."/>
            <person name="Gill N."/>
            <person name="Joshi T."/>
            <person name="Libault M."/>
            <person name="Sethuraman A."/>
            <person name="Zhang X.-C."/>
            <person name="Shinozaki K."/>
            <person name="Nguyen H.T."/>
            <person name="Wing R.A."/>
            <person name="Cregan P."/>
            <person name="Specht J."/>
            <person name="Grimwood J."/>
            <person name="Rokhsar D."/>
            <person name="Stacey G."/>
            <person name="Shoemaker R.C."/>
            <person name="Jackson S.A."/>
        </authorList>
    </citation>
    <scope>NUCLEOTIDE SEQUENCE [LARGE SCALE GENOMIC DNA]</scope>
    <source>
        <strain evidence="11">cv. Williams 82</strain>
        <tissue evidence="10">Callus</tissue>
    </source>
</reference>
<dbReference type="InterPro" id="IPR013088">
    <property type="entry name" value="Znf_NHR/GATA"/>
</dbReference>
<dbReference type="EnsemblPlants" id="KRH37384">
    <property type="protein sequence ID" value="KRH37384"/>
    <property type="gene ID" value="GLYMA_09G062800"/>
</dbReference>
<dbReference type="OMA" id="RIMHRMA"/>
<keyword evidence="4" id="KW-0805">Transcription regulation</keyword>
<dbReference type="InterPro" id="IPR052138">
    <property type="entry name" value="GATA_ZnFinger_Domain"/>
</dbReference>
<dbReference type="SMR" id="I1L1G9"/>
<evidence type="ECO:0000256" key="5">
    <source>
        <dbReference type="ARBA" id="ARBA00023125"/>
    </source>
</evidence>
<reference evidence="10" key="3">
    <citation type="submission" date="2018-07" db="EMBL/GenBank/DDBJ databases">
        <title>WGS assembly of Glycine max.</title>
        <authorList>
            <person name="Schmutz J."/>
            <person name="Cannon S."/>
            <person name="Schlueter J."/>
            <person name="Ma J."/>
            <person name="Mitros T."/>
            <person name="Nelson W."/>
            <person name="Hyten D."/>
            <person name="Song Q."/>
            <person name="Thelen J."/>
            <person name="Cheng J."/>
            <person name="Xu D."/>
            <person name="Hellsten U."/>
            <person name="May G."/>
            <person name="Yu Y."/>
            <person name="Sakurai T."/>
            <person name="Umezawa T."/>
            <person name="Bhattacharyya M."/>
            <person name="Sandhu D."/>
            <person name="Valliyodan B."/>
            <person name="Lindquist E."/>
            <person name="Peto M."/>
            <person name="Grant D."/>
            <person name="Shu S."/>
            <person name="Goodstein D."/>
            <person name="Barry K."/>
            <person name="Futrell-Griggs M."/>
            <person name="Abernathy B."/>
            <person name="Du J."/>
            <person name="Tian Z."/>
            <person name="Zhu L."/>
            <person name="Gill N."/>
            <person name="Joshi T."/>
            <person name="Libault M."/>
            <person name="Sethuraman A."/>
            <person name="Zhang X."/>
            <person name="Shinozaki K."/>
            <person name="Nguyen H."/>
            <person name="Wing R."/>
            <person name="Cregan P."/>
            <person name="Specht J."/>
            <person name="Grimwood J."/>
            <person name="Rokhsar D."/>
            <person name="Stacey G."/>
            <person name="Shoemaker R."/>
            <person name="Jackson S."/>
        </authorList>
    </citation>
    <scope>NUCLEOTIDE SEQUENCE</scope>
    <source>
        <tissue evidence="10">Callus</tissue>
    </source>
</reference>
<feature type="compositionally biased region" description="Basic residues" evidence="8">
    <location>
        <begin position="237"/>
        <end position="263"/>
    </location>
</feature>
<keyword evidence="6" id="KW-0804">Transcription</keyword>
<evidence type="ECO:0000256" key="8">
    <source>
        <dbReference type="SAM" id="MobiDB-lite"/>
    </source>
</evidence>
<evidence type="ECO:0000313" key="11">
    <source>
        <dbReference type="EnsemblPlants" id="KRH37384"/>
    </source>
</evidence>
<dbReference type="SMART" id="SM00401">
    <property type="entry name" value="ZnF_GATA"/>
    <property type="match status" value="1"/>
</dbReference>
<proteinExistence type="predicted"/>
<evidence type="ECO:0000256" key="1">
    <source>
        <dbReference type="ARBA" id="ARBA00022723"/>
    </source>
</evidence>
<dbReference type="GO" id="GO:0005634">
    <property type="term" value="C:nucleus"/>
    <property type="evidence" value="ECO:0000318"/>
    <property type="project" value="GO_Central"/>
</dbReference>
<dbReference type="PANTHER" id="PTHR47255:SF4">
    <property type="entry name" value="GATA ZINC FINGER DOMAIN-CONTAINING PROTEIN 12"/>
    <property type="match status" value="1"/>
</dbReference>
<evidence type="ECO:0000313" key="10">
    <source>
        <dbReference type="EMBL" id="KRH37384.1"/>
    </source>
</evidence>